<sequence>MKDLENPGKTGEETEDPSVVVTADDSSTSGSLDEAASSTSSTNGKAVGKKKMFGWMGGVLALLVLTVVIVVAAVSSAKDKDSSTSSLSGFWKDGEDSASGNHKDKPGCNKTQDPLALVDQEESTPAEHVSKDEEKLEMPTELPFDQVPIIQGFSPKVLEGYPTEQDLHQDLMQVGKHILNQVILENVARHQYYSQTVWGSNDQLSRERPSTTSTAAAQQAGQEIASAASSSSTSTTTSTTTEASKTNNQEHDADEADLVKNDQNYVYAVLGDYLVVWDISSGEQITHVQMPSLDGGDDNNNNWNWSPPTRINAIMLTPHHVILMVDARNNNDNNKQGQPGLLSKYQATQLRVYSKPTPNNTDLNLLATQNLQGVYRDGRWLEESQSIHLVLSGDINAYSYLVEPLSYSHFNYNNDDTTTTMTPMEYVAAATELATNTLLPEFVKAVSETLKLNGQLPKMLQINGWYTPSSSSTMVPSAQEILARLGATTTGPFYESTSNLPLRAFIQVVSIHVDDLPHPPTSNHNNNNDGTILLPQESLPVASSLLMGPTTDCHFYGTENHLVVAFEHLSYNNNNNNNNDESTRGAAAEENLFVLHLGVSVETASADEPEILTARVTANFHSVATVPGHLNSAYSMDIQGNDLRLATTVQKWNFLERVGQLCGGDRMQFLEGTSNNNDECQIHDSLRQCFNLAMDGCTEIIQDTGSCPYTYACAQPERMESSTDNFVMVFDLSSSSSSSSNDDMMMTERGRVRIGHDHEVITSVHFGETFSYATTFDQRDPFIVLQLEPEQPPAVLGELELDGFSSYLHPLDDFVPNKLIVGIGQNTTGTGLDQRNTGVMVTVFDVSNPAAPVAVASHMLENDDKIESYTNVAWDAKAVQYANGKLVLPVTMFDNGDWNEVDEDDSMQTTGEDNMDEELEVARGQDDNNKESIGGGFKGFFVLNVGPTGITEAFRINNVNTANTCHYCHGGLTDSRSILMDDGSLMTMFDESVQSTNMTTGETLWTMTVELEGVSKDCCW</sequence>
<proteinExistence type="predicted"/>
<dbReference type="InterPro" id="IPR019198">
    <property type="entry name" value="Beta_propeller_containing"/>
</dbReference>
<dbReference type="Proteomes" id="UP001153069">
    <property type="component" value="Unassembled WGS sequence"/>
</dbReference>
<feature type="compositionally biased region" description="Basic and acidic residues" evidence="1">
    <location>
        <begin position="128"/>
        <end position="137"/>
    </location>
</feature>
<evidence type="ECO:0000313" key="4">
    <source>
        <dbReference type="Proteomes" id="UP001153069"/>
    </source>
</evidence>
<dbReference type="AlphaFoldDB" id="A0A9N8DDP1"/>
<reference evidence="3" key="1">
    <citation type="submission" date="2020-06" db="EMBL/GenBank/DDBJ databases">
        <authorList>
            <consortium name="Plant Systems Biology data submission"/>
        </authorList>
    </citation>
    <scope>NUCLEOTIDE SEQUENCE</scope>
    <source>
        <strain evidence="3">D6</strain>
    </source>
</reference>
<feature type="region of interest" description="Disordered" evidence="1">
    <location>
        <begin position="201"/>
        <end position="257"/>
    </location>
</feature>
<feature type="region of interest" description="Disordered" evidence="1">
    <location>
        <begin position="80"/>
        <end position="112"/>
    </location>
</feature>
<organism evidence="3 4">
    <name type="scientific">Seminavis robusta</name>
    <dbReference type="NCBI Taxonomy" id="568900"/>
    <lineage>
        <taxon>Eukaryota</taxon>
        <taxon>Sar</taxon>
        <taxon>Stramenopiles</taxon>
        <taxon>Ochrophyta</taxon>
        <taxon>Bacillariophyta</taxon>
        <taxon>Bacillariophyceae</taxon>
        <taxon>Bacillariophycidae</taxon>
        <taxon>Naviculales</taxon>
        <taxon>Naviculaceae</taxon>
        <taxon>Seminavis</taxon>
    </lineage>
</organism>
<evidence type="ECO:0000256" key="1">
    <source>
        <dbReference type="SAM" id="MobiDB-lite"/>
    </source>
</evidence>
<protein>
    <submittedName>
        <fullName evidence="3">Beta propeller domain protein</fullName>
    </submittedName>
</protein>
<gene>
    <name evidence="3" type="ORF">SEMRO_41_G025340.1</name>
</gene>
<keyword evidence="2" id="KW-1133">Transmembrane helix</keyword>
<dbReference type="EMBL" id="CAICTM010000041">
    <property type="protein sequence ID" value="CAB9498605.1"/>
    <property type="molecule type" value="Genomic_DNA"/>
</dbReference>
<evidence type="ECO:0000256" key="2">
    <source>
        <dbReference type="SAM" id="Phobius"/>
    </source>
</evidence>
<feature type="compositionally biased region" description="Low complexity" evidence="1">
    <location>
        <begin position="17"/>
        <end position="31"/>
    </location>
</feature>
<keyword evidence="4" id="KW-1185">Reference proteome</keyword>
<feature type="region of interest" description="Disordered" evidence="1">
    <location>
        <begin position="118"/>
        <end position="137"/>
    </location>
</feature>
<name>A0A9N8DDP1_9STRA</name>
<feature type="transmembrane region" description="Helical" evidence="2">
    <location>
        <begin position="53"/>
        <end position="74"/>
    </location>
</feature>
<keyword evidence="2" id="KW-0472">Membrane</keyword>
<keyword evidence="2" id="KW-0812">Transmembrane</keyword>
<accession>A0A9N8DDP1</accession>
<feature type="region of interest" description="Disordered" evidence="1">
    <location>
        <begin position="1"/>
        <end position="46"/>
    </location>
</feature>
<dbReference type="OrthoDB" id="10264491at2759"/>
<comment type="caution">
    <text evidence="3">The sequence shown here is derived from an EMBL/GenBank/DDBJ whole genome shotgun (WGS) entry which is preliminary data.</text>
</comment>
<evidence type="ECO:0000313" key="3">
    <source>
        <dbReference type="EMBL" id="CAB9498605.1"/>
    </source>
</evidence>
<dbReference type="Pfam" id="PF09826">
    <property type="entry name" value="Beta_propel"/>
    <property type="match status" value="1"/>
</dbReference>
<feature type="compositionally biased region" description="Basic and acidic residues" evidence="1">
    <location>
        <begin position="1"/>
        <end position="12"/>
    </location>
</feature>
<feature type="compositionally biased region" description="Low complexity" evidence="1">
    <location>
        <begin position="210"/>
        <end position="244"/>
    </location>
</feature>